<sequence>MAPAVAVPPADPLAGPTPPPVVVRYRDPAGRTTLTLRAPVWHEGAWCTCFDRTFVAGAGRLPPHRHDSATETFFVRAGRVRYLRGGRLLTAGPGDVVTVDPGTVHIDPWATREGPAELTVLLRPADPTWLDFGLRLGAAICAGKLNRHGQMPLLALMDAVHRSGADVAAAGLPGGLQRRVSTPLLSRLHRVLGGGS</sequence>
<dbReference type="InterPro" id="IPR011051">
    <property type="entry name" value="RmlC_Cupin_sf"/>
</dbReference>
<evidence type="ECO:0000313" key="3">
    <source>
        <dbReference type="Proteomes" id="UP001500957"/>
    </source>
</evidence>
<organism evidence="2 3">
    <name type="scientific">Sporichthya brevicatena</name>
    <dbReference type="NCBI Taxonomy" id="171442"/>
    <lineage>
        <taxon>Bacteria</taxon>
        <taxon>Bacillati</taxon>
        <taxon>Actinomycetota</taxon>
        <taxon>Actinomycetes</taxon>
        <taxon>Sporichthyales</taxon>
        <taxon>Sporichthyaceae</taxon>
        <taxon>Sporichthya</taxon>
    </lineage>
</organism>
<proteinExistence type="predicted"/>
<comment type="caution">
    <text evidence="2">The sequence shown here is derived from an EMBL/GenBank/DDBJ whole genome shotgun (WGS) entry which is preliminary data.</text>
</comment>
<dbReference type="RefSeq" id="WP_344609480.1">
    <property type="nucleotide sequence ID" value="NZ_BAAAHE010000052.1"/>
</dbReference>
<gene>
    <name evidence="2" type="ORF">GCM10009547_47240</name>
</gene>
<dbReference type="SUPFAM" id="SSF51182">
    <property type="entry name" value="RmlC-like cupins"/>
    <property type="match status" value="1"/>
</dbReference>
<accession>A0ABN1HBX2</accession>
<dbReference type="Gene3D" id="2.60.120.10">
    <property type="entry name" value="Jelly Rolls"/>
    <property type="match status" value="1"/>
</dbReference>
<feature type="domain" description="Cupin type-2" evidence="1">
    <location>
        <begin position="54"/>
        <end position="119"/>
    </location>
</feature>
<protein>
    <recommendedName>
        <fullName evidence="1">Cupin type-2 domain-containing protein</fullName>
    </recommendedName>
</protein>
<keyword evidence="3" id="KW-1185">Reference proteome</keyword>
<dbReference type="InterPro" id="IPR013096">
    <property type="entry name" value="Cupin_2"/>
</dbReference>
<dbReference type="Proteomes" id="UP001500957">
    <property type="component" value="Unassembled WGS sequence"/>
</dbReference>
<dbReference type="Pfam" id="PF07883">
    <property type="entry name" value="Cupin_2"/>
    <property type="match status" value="1"/>
</dbReference>
<name>A0ABN1HBX2_9ACTN</name>
<dbReference type="EMBL" id="BAAAHE010000052">
    <property type="protein sequence ID" value="GAA0637375.1"/>
    <property type="molecule type" value="Genomic_DNA"/>
</dbReference>
<dbReference type="InterPro" id="IPR014710">
    <property type="entry name" value="RmlC-like_jellyroll"/>
</dbReference>
<evidence type="ECO:0000313" key="2">
    <source>
        <dbReference type="EMBL" id="GAA0637375.1"/>
    </source>
</evidence>
<evidence type="ECO:0000259" key="1">
    <source>
        <dbReference type="Pfam" id="PF07883"/>
    </source>
</evidence>
<reference evidence="2 3" key="1">
    <citation type="journal article" date="2019" name="Int. J. Syst. Evol. Microbiol.">
        <title>The Global Catalogue of Microorganisms (GCM) 10K type strain sequencing project: providing services to taxonomists for standard genome sequencing and annotation.</title>
        <authorList>
            <consortium name="The Broad Institute Genomics Platform"/>
            <consortium name="The Broad Institute Genome Sequencing Center for Infectious Disease"/>
            <person name="Wu L."/>
            <person name="Ma J."/>
        </authorList>
    </citation>
    <scope>NUCLEOTIDE SEQUENCE [LARGE SCALE GENOMIC DNA]</scope>
    <source>
        <strain evidence="2 3">JCM 10671</strain>
    </source>
</reference>